<dbReference type="EMBL" id="AYZJ01000024">
    <property type="protein sequence ID" value="KRN24137.1"/>
    <property type="molecule type" value="Genomic_DNA"/>
</dbReference>
<evidence type="ECO:0000313" key="1">
    <source>
        <dbReference type="EMBL" id="KRN24137.1"/>
    </source>
</evidence>
<dbReference type="Gene3D" id="1.10.1220.10">
    <property type="entry name" value="Met repressor-like"/>
    <property type="match status" value="1"/>
</dbReference>
<proteinExistence type="predicted"/>
<gene>
    <name evidence="1" type="ORF">FC75_GL001314</name>
</gene>
<dbReference type="PATRIC" id="fig|1423730.4.peg.1373"/>
<evidence type="ECO:0000313" key="2">
    <source>
        <dbReference type="Proteomes" id="UP000050865"/>
    </source>
</evidence>
<reference evidence="1 2" key="1">
    <citation type="journal article" date="2015" name="Genome Announc.">
        <title>Expanding the biotechnology potential of lactobacilli through comparative genomics of 213 strains and associated genera.</title>
        <authorList>
            <person name="Sun Z."/>
            <person name="Harris H.M."/>
            <person name="McCann A."/>
            <person name="Guo C."/>
            <person name="Argimon S."/>
            <person name="Zhang W."/>
            <person name="Yang X."/>
            <person name="Jeffery I.B."/>
            <person name="Cooney J.C."/>
            <person name="Kagawa T.F."/>
            <person name="Liu W."/>
            <person name="Song Y."/>
            <person name="Salvetti E."/>
            <person name="Wrobel A."/>
            <person name="Rasinkangas P."/>
            <person name="Parkhill J."/>
            <person name="Rea M.C."/>
            <person name="O'Sullivan O."/>
            <person name="Ritari J."/>
            <person name="Douillard F.P."/>
            <person name="Paul Ross R."/>
            <person name="Yang R."/>
            <person name="Briner A.E."/>
            <person name="Felis G.E."/>
            <person name="de Vos W.M."/>
            <person name="Barrangou R."/>
            <person name="Klaenhammer T.R."/>
            <person name="Caufield P.W."/>
            <person name="Cui Y."/>
            <person name="Zhang H."/>
            <person name="O'Toole P.W."/>
        </authorList>
    </citation>
    <scope>NUCLEOTIDE SEQUENCE [LARGE SCALE GENOMIC DNA]</scope>
    <source>
        <strain evidence="1 2">DSM 22697</strain>
    </source>
</reference>
<comment type="caution">
    <text evidence="1">The sequence shown here is derived from an EMBL/GenBank/DDBJ whole genome shotgun (WGS) entry which is preliminary data.</text>
</comment>
<protein>
    <submittedName>
        <fullName evidence="1">Uncharacterized protein</fullName>
    </submittedName>
</protein>
<organism evidence="1 2">
    <name type="scientific">Lacticaseibacillus camelliae DSM 22697 = JCM 13995</name>
    <dbReference type="NCBI Taxonomy" id="1423730"/>
    <lineage>
        <taxon>Bacteria</taxon>
        <taxon>Bacillati</taxon>
        <taxon>Bacillota</taxon>
        <taxon>Bacilli</taxon>
        <taxon>Lactobacillales</taxon>
        <taxon>Lactobacillaceae</taxon>
        <taxon>Lacticaseibacillus</taxon>
    </lineage>
</organism>
<dbReference type="AlphaFoldDB" id="A0A0R2F6Q7"/>
<dbReference type="GO" id="GO:0006355">
    <property type="term" value="P:regulation of DNA-templated transcription"/>
    <property type="evidence" value="ECO:0007669"/>
    <property type="project" value="InterPro"/>
</dbReference>
<dbReference type="Proteomes" id="UP000050865">
    <property type="component" value="Unassembled WGS sequence"/>
</dbReference>
<sequence>MAAPAPEKAAAVEEKDEKQVKLTRFEDIRAFYASTKGTKQVKVYMPAEIQSAIKAKAAQQGQSMTEFVLHLILEHALTDREIKDAYDKAMNAK</sequence>
<dbReference type="SUPFAM" id="SSF47598">
    <property type="entry name" value="Ribbon-helix-helix"/>
    <property type="match status" value="1"/>
</dbReference>
<accession>A0A0R2F6Q7</accession>
<dbReference type="InterPro" id="IPR013321">
    <property type="entry name" value="Arc_rbn_hlx_hlx"/>
</dbReference>
<keyword evidence="2" id="KW-1185">Reference proteome</keyword>
<dbReference type="InterPro" id="IPR010985">
    <property type="entry name" value="Ribbon_hlx_hlx"/>
</dbReference>
<name>A0A0R2F6Q7_9LACO</name>